<dbReference type="CDD" id="cd06662">
    <property type="entry name" value="SURF1"/>
    <property type="match status" value="1"/>
</dbReference>
<evidence type="ECO:0000256" key="3">
    <source>
        <dbReference type="ARBA" id="ARBA00022692"/>
    </source>
</evidence>
<protein>
    <recommendedName>
        <fullName evidence="6">SURF1-like protein</fullName>
    </recommendedName>
</protein>
<evidence type="ECO:0000256" key="1">
    <source>
        <dbReference type="ARBA" id="ARBA00004370"/>
    </source>
</evidence>
<feature type="region of interest" description="Disordered" evidence="7">
    <location>
        <begin position="243"/>
        <end position="296"/>
    </location>
</feature>
<name>A0ABY4YLY0_9MICO</name>
<comment type="subcellular location">
    <subcellularLocation>
        <location evidence="6">Cell membrane</location>
        <topology evidence="6">Multi-pass membrane protein</topology>
    </subcellularLocation>
    <subcellularLocation>
        <location evidence="1">Membrane</location>
    </subcellularLocation>
</comment>
<keyword evidence="6" id="KW-1003">Cell membrane</keyword>
<dbReference type="InterPro" id="IPR002994">
    <property type="entry name" value="Surf1/Shy1"/>
</dbReference>
<dbReference type="PANTHER" id="PTHR23427:SF2">
    <property type="entry name" value="SURFEIT LOCUS PROTEIN 1"/>
    <property type="match status" value="1"/>
</dbReference>
<evidence type="ECO:0000256" key="4">
    <source>
        <dbReference type="ARBA" id="ARBA00022989"/>
    </source>
</evidence>
<evidence type="ECO:0000313" key="8">
    <source>
        <dbReference type="EMBL" id="USQ77172.1"/>
    </source>
</evidence>
<evidence type="ECO:0000256" key="2">
    <source>
        <dbReference type="ARBA" id="ARBA00007165"/>
    </source>
</evidence>
<dbReference type="PANTHER" id="PTHR23427">
    <property type="entry name" value="SURFEIT LOCUS PROTEIN"/>
    <property type="match status" value="1"/>
</dbReference>
<feature type="compositionally biased region" description="Acidic residues" evidence="7">
    <location>
        <begin position="243"/>
        <end position="268"/>
    </location>
</feature>
<evidence type="ECO:0000256" key="7">
    <source>
        <dbReference type="SAM" id="MobiDB-lite"/>
    </source>
</evidence>
<dbReference type="Pfam" id="PF02104">
    <property type="entry name" value="SURF1"/>
    <property type="match status" value="1"/>
</dbReference>
<proteinExistence type="inferred from homology"/>
<keyword evidence="5" id="KW-0472">Membrane</keyword>
<dbReference type="EMBL" id="CP099490">
    <property type="protein sequence ID" value="USQ77172.1"/>
    <property type="molecule type" value="Genomic_DNA"/>
</dbReference>
<organism evidence="8 9">
    <name type="scientific">Ornithinimicrobium cryptoxanthini</name>
    <dbReference type="NCBI Taxonomy" id="2934161"/>
    <lineage>
        <taxon>Bacteria</taxon>
        <taxon>Bacillati</taxon>
        <taxon>Actinomycetota</taxon>
        <taxon>Actinomycetes</taxon>
        <taxon>Micrococcales</taxon>
        <taxon>Ornithinimicrobiaceae</taxon>
        <taxon>Ornithinimicrobium</taxon>
    </lineage>
</organism>
<comment type="similarity">
    <text evidence="2 6">Belongs to the SURF1 family.</text>
</comment>
<dbReference type="Proteomes" id="UP001056535">
    <property type="component" value="Chromosome"/>
</dbReference>
<dbReference type="PROSITE" id="PS50895">
    <property type="entry name" value="SURF1"/>
    <property type="match status" value="1"/>
</dbReference>
<keyword evidence="4" id="KW-1133">Transmembrane helix</keyword>
<evidence type="ECO:0000256" key="5">
    <source>
        <dbReference type="ARBA" id="ARBA00023136"/>
    </source>
</evidence>
<dbReference type="InterPro" id="IPR045214">
    <property type="entry name" value="Surf1/Surf4"/>
</dbReference>
<evidence type="ECO:0000256" key="6">
    <source>
        <dbReference type="RuleBase" id="RU363076"/>
    </source>
</evidence>
<gene>
    <name evidence="8" type="ORF">NF557_04455</name>
</gene>
<feature type="compositionally biased region" description="Basic and acidic residues" evidence="7">
    <location>
        <begin position="287"/>
        <end position="296"/>
    </location>
</feature>
<dbReference type="RefSeq" id="WP_252622029.1">
    <property type="nucleotide sequence ID" value="NZ_CP099490.1"/>
</dbReference>
<keyword evidence="9" id="KW-1185">Reference proteome</keyword>
<accession>A0ABY4YLY0</accession>
<keyword evidence="3" id="KW-0812">Transmembrane</keyword>
<evidence type="ECO:0000313" key="9">
    <source>
        <dbReference type="Proteomes" id="UP001056535"/>
    </source>
</evidence>
<reference evidence="8" key="1">
    <citation type="submission" date="2022-06" db="EMBL/GenBank/DDBJ databases">
        <title>Ornithinimicrobium JY.X270.</title>
        <authorList>
            <person name="Huang Y."/>
        </authorList>
    </citation>
    <scope>NUCLEOTIDE SEQUENCE</scope>
    <source>
        <strain evidence="8">JY.X270</strain>
    </source>
</reference>
<sequence>MLRTFFTPRWLGLLAVVAAVCVGFGWLGAWQLSVAQHDVVARIQAEREALVEAPLQEVLAPHSAFTESAAAHPVVVEGEYDGAHQFLVPGRVLEGEPGFWVVTPLLVDGGEAVIEVMRGFVTTPDQADVPPTQPVTVRGELAPGESPYFGQDPLPEGQRGTIDLSSIANERPEQFYNGFIFATSEEPQLTSATVEPVPPPVLTVGEIDWRNLGYALQWWVFAAFAVFMYVKMLRDAAQNDAAQDDAAQDDAAQDDAAQDDAAQDDAAQDEVTPTPSGPAPTVSSAPADERIEPHHV</sequence>